<keyword evidence="3" id="KW-1185">Reference proteome</keyword>
<dbReference type="InterPro" id="IPR001138">
    <property type="entry name" value="Zn2Cys6_DnaBD"/>
</dbReference>
<evidence type="ECO:0000313" key="2">
    <source>
        <dbReference type="EMBL" id="THH27777.1"/>
    </source>
</evidence>
<feature type="region of interest" description="Disordered" evidence="1">
    <location>
        <begin position="1"/>
        <end position="34"/>
    </location>
</feature>
<evidence type="ECO:0008006" key="4">
    <source>
        <dbReference type="Google" id="ProtNLM"/>
    </source>
</evidence>
<feature type="compositionally biased region" description="Polar residues" evidence="1">
    <location>
        <begin position="703"/>
        <end position="716"/>
    </location>
</feature>
<feature type="region of interest" description="Disordered" evidence="1">
    <location>
        <begin position="592"/>
        <end position="615"/>
    </location>
</feature>
<feature type="compositionally biased region" description="Polar residues" evidence="1">
    <location>
        <begin position="416"/>
        <end position="438"/>
    </location>
</feature>
<dbReference type="EMBL" id="SGPM01000225">
    <property type="protein sequence ID" value="THH27777.1"/>
    <property type="molecule type" value="Genomic_DNA"/>
</dbReference>
<dbReference type="Gene3D" id="4.10.240.10">
    <property type="entry name" value="Zn(2)-C6 fungal-type DNA-binding domain"/>
    <property type="match status" value="1"/>
</dbReference>
<dbReference type="AlphaFoldDB" id="A0A4S4MQX1"/>
<dbReference type="OrthoDB" id="2441642at2759"/>
<feature type="compositionally biased region" description="Polar residues" evidence="1">
    <location>
        <begin position="503"/>
        <end position="513"/>
    </location>
</feature>
<dbReference type="GO" id="GO:0000981">
    <property type="term" value="F:DNA-binding transcription factor activity, RNA polymerase II-specific"/>
    <property type="evidence" value="ECO:0007669"/>
    <property type="project" value="InterPro"/>
</dbReference>
<name>A0A4S4MQX1_9APHY</name>
<feature type="compositionally biased region" description="Low complexity" evidence="1">
    <location>
        <begin position="656"/>
        <end position="666"/>
    </location>
</feature>
<feature type="compositionally biased region" description="Low complexity" evidence="1">
    <location>
        <begin position="799"/>
        <end position="813"/>
    </location>
</feature>
<feature type="region of interest" description="Disordered" evidence="1">
    <location>
        <begin position="652"/>
        <end position="691"/>
    </location>
</feature>
<organism evidence="2 3">
    <name type="scientific">Antrodiella citrinella</name>
    <dbReference type="NCBI Taxonomy" id="2447956"/>
    <lineage>
        <taxon>Eukaryota</taxon>
        <taxon>Fungi</taxon>
        <taxon>Dikarya</taxon>
        <taxon>Basidiomycota</taxon>
        <taxon>Agaricomycotina</taxon>
        <taxon>Agaricomycetes</taxon>
        <taxon>Polyporales</taxon>
        <taxon>Steccherinaceae</taxon>
        <taxon>Antrodiella</taxon>
    </lineage>
</organism>
<comment type="caution">
    <text evidence="2">The sequence shown here is derived from an EMBL/GenBank/DDBJ whole genome shotgun (WGS) entry which is preliminary data.</text>
</comment>
<dbReference type="CDD" id="cd00067">
    <property type="entry name" value="GAL4"/>
    <property type="match status" value="1"/>
</dbReference>
<reference evidence="2 3" key="1">
    <citation type="submission" date="2019-02" db="EMBL/GenBank/DDBJ databases">
        <title>Genome sequencing of the rare red list fungi Antrodiella citrinella (Flaviporus citrinellus).</title>
        <authorList>
            <person name="Buettner E."/>
            <person name="Kellner H."/>
        </authorList>
    </citation>
    <scope>NUCLEOTIDE SEQUENCE [LARGE SCALE GENOMIC DNA]</scope>
    <source>
        <strain evidence="2 3">DSM 108506</strain>
    </source>
</reference>
<dbReference type="GO" id="GO:0008270">
    <property type="term" value="F:zinc ion binding"/>
    <property type="evidence" value="ECO:0007669"/>
    <property type="project" value="InterPro"/>
</dbReference>
<feature type="region of interest" description="Disordered" evidence="1">
    <location>
        <begin position="409"/>
        <end position="475"/>
    </location>
</feature>
<dbReference type="Proteomes" id="UP000308730">
    <property type="component" value="Unassembled WGS sequence"/>
</dbReference>
<sequence length="879" mass="94126">MRTYITPVSSSPSVSNSIYPSPISSRSTSPHPRGQIYADVQATPRVSISHSASGQQQQINILQNGEFVQPQHWDEMRQQQQQAQMQAQAQAMMEAQLFSDPGVEIVNPPKYKIRQSRGPHRPTLFAHHTTSGVGRRDGPYPTQVTQFVHIPASSMQQPVPKLRTQQACEACRKRKAKVYFVPTFAPLRIDVNFICQCTGDRPSCGRCLSRDLECQYAVIDERARLQTRRAKMLAKSPGGLSSVERARLQRRHAGQDVFRLNGQTYVAVNQQTMPPSASHDGQGARPGFMKYASEGGGMYAVEMDGSYEEDEMDVDEMEMDMGAMCVKPGSASGSEATPQIMISQPGSQHQITQYLQQRQSNPGYTPTSNEEDGETELVVVEIPKRSTRHSLLDLLNPVSVHPLSMFEKGSMLGRTDGSQGEGTRQQVQYPATTPTMAPSSLPVMIDPTLSTDLSESQSPPSRASSASSSPPSKMENRAISAVLAANPSAFSHGCTPPRPIRNASLQYSTASTPSDHDSSIGVGMGTSPVDDLNLSMGWLETMHLGIPAAISASTLSVANVYGLSIPDNVEMYRTITAASSVSEYSNPFDAAGAPLSRGTSSSSTSAEPGTPQYLDGDELAITVEMQEMFERIMGEAIGDNASNTDNALSSLTQYASPTSSSSSFSDVSDDDVPAADKNSGPKSAPAMSRSHSLIPRAIVTQASQPLPPTRSGSQPQVEAASPELSFGSFMSGDENDAFGAANESLLDETFNFDEFMMVSPDEEAPPSSDFLSVPRTQDLSVSPLQPSTPSNTPNPPTGTPSLPTSASATSTLGEHSKSLMESVLSFVASQSAQAMEFPTSCSAEIRSAQSGLGLSEIGQGEGEGEYPDVIMMTSPVLVQ</sequence>
<feature type="compositionally biased region" description="Low complexity" evidence="1">
    <location>
        <begin position="1"/>
        <end position="33"/>
    </location>
</feature>
<feature type="compositionally biased region" description="Low complexity" evidence="1">
    <location>
        <begin position="454"/>
        <end position="472"/>
    </location>
</feature>
<accession>A0A4S4MQX1</accession>
<protein>
    <recommendedName>
        <fullName evidence="4">Zn(2)-C6 fungal-type domain-containing protein</fullName>
    </recommendedName>
</protein>
<gene>
    <name evidence="2" type="ORF">EUX98_g6403</name>
</gene>
<feature type="region of interest" description="Disordered" evidence="1">
    <location>
        <begin position="493"/>
        <end position="522"/>
    </location>
</feature>
<feature type="region of interest" description="Disordered" evidence="1">
    <location>
        <begin position="703"/>
        <end position="732"/>
    </location>
</feature>
<evidence type="ECO:0000313" key="3">
    <source>
        <dbReference type="Proteomes" id="UP000308730"/>
    </source>
</evidence>
<dbReference type="InterPro" id="IPR036864">
    <property type="entry name" value="Zn2-C6_fun-type_DNA-bd_sf"/>
</dbReference>
<evidence type="ECO:0000256" key="1">
    <source>
        <dbReference type="SAM" id="MobiDB-lite"/>
    </source>
</evidence>
<feature type="region of interest" description="Disordered" evidence="1">
    <location>
        <begin position="779"/>
        <end position="814"/>
    </location>
</feature>
<proteinExistence type="predicted"/>